<dbReference type="EMBL" id="JAGPXF010000002">
    <property type="protein sequence ID" value="KAH7258063.1"/>
    <property type="molecule type" value="Genomic_DNA"/>
</dbReference>
<accession>A0A8K0WFY2</accession>
<comment type="caution">
    <text evidence="2">The sequence shown here is derived from an EMBL/GenBank/DDBJ whole genome shotgun (WGS) entry which is preliminary data.</text>
</comment>
<proteinExistence type="predicted"/>
<feature type="region of interest" description="Disordered" evidence="1">
    <location>
        <begin position="1"/>
        <end position="109"/>
    </location>
</feature>
<dbReference type="AlphaFoldDB" id="A0A8K0WFY2"/>
<evidence type="ECO:0000313" key="2">
    <source>
        <dbReference type="EMBL" id="KAH7258063.1"/>
    </source>
</evidence>
<feature type="compositionally biased region" description="Polar residues" evidence="1">
    <location>
        <begin position="96"/>
        <end position="109"/>
    </location>
</feature>
<name>A0A8K0WFY2_9HYPO</name>
<evidence type="ECO:0000313" key="3">
    <source>
        <dbReference type="Proteomes" id="UP000813427"/>
    </source>
</evidence>
<dbReference type="Proteomes" id="UP000813427">
    <property type="component" value="Unassembled WGS sequence"/>
</dbReference>
<sequence>MTTIRRITDWIRGLPDDFTNFPISTPAEEEAPPPRSQRRKRNKIQEPSPPATIADIDDPKTPTNKGQRLILTTDTELTPRPLHDPSSDPVKAPPLSGSNTSGQSRSTSTLKKQFLELRLDETGVETRALSVDTLKTLPNEDAASLLRIMRRIGTCKGFLPENKREEILQNHGIGDGDLDDWDSAFKESSAFDDLLGRIPSAGEIRLVREWTTDCINFKHEEVN</sequence>
<protein>
    <submittedName>
        <fullName evidence="2">Uncharacterized protein</fullName>
    </submittedName>
</protein>
<organism evidence="2 3">
    <name type="scientific">Fusarium tricinctum</name>
    <dbReference type="NCBI Taxonomy" id="61284"/>
    <lineage>
        <taxon>Eukaryota</taxon>
        <taxon>Fungi</taxon>
        <taxon>Dikarya</taxon>
        <taxon>Ascomycota</taxon>
        <taxon>Pezizomycotina</taxon>
        <taxon>Sordariomycetes</taxon>
        <taxon>Hypocreomycetidae</taxon>
        <taxon>Hypocreales</taxon>
        <taxon>Nectriaceae</taxon>
        <taxon>Fusarium</taxon>
        <taxon>Fusarium tricinctum species complex</taxon>
    </lineage>
</organism>
<gene>
    <name evidence="2" type="ORF">BKA59DRAFT_434459</name>
</gene>
<dbReference type="OrthoDB" id="4161186at2759"/>
<keyword evidence="3" id="KW-1185">Reference proteome</keyword>
<feature type="compositionally biased region" description="Polar residues" evidence="1">
    <location>
        <begin position="61"/>
        <end position="76"/>
    </location>
</feature>
<reference evidence="2" key="1">
    <citation type="journal article" date="2021" name="Nat. Commun.">
        <title>Genetic determinants of endophytism in the Arabidopsis root mycobiome.</title>
        <authorList>
            <person name="Mesny F."/>
            <person name="Miyauchi S."/>
            <person name="Thiergart T."/>
            <person name="Pickel B."/>
            <person name="Atanasova L."/>
            <person name="Karlsson M."/>
            <person name="Huettel B."/>
            <person name="Barry K.W."/>
            <person name="Haridas S."/>
            <person name="Chen C."/>
            <person name="Bauer D."/>
            <person name="Andreopoulos W."/>
            <person name="Pangilinan J."/>
            <person name="LaButti K."/>
            <person name="Riley R."/>
            <person name="Lipzen A."/>
            <person name="Clum A."/>
            <person name="Drula E."/>
            <person name="Henrissat B."/>
            <person name="Kohler A."/>
            <person name="Grigoriev I.V."/>
            <person name="Martin F.M."/>
            <person name="Hacquard S."/>
        </authorList>
    </citation>
    <scope>NUCLEOTIDE SEQUENCE</scope>
    <source>
        <strain evidence="2">MPI-SDFR-AT-0068</strain>
    </source>
</reference>
<evidence type="ECO:0000256" key="1">
    <source>
        <dbReference type="SAM" id="MobiDB-lite"/>
    </source>
</evidence>